<feature type="compositionally biased region" description="Polar residues" evidence="1">
    <location>
        <begin position="425"/>
        <end position="442"/>
    </location>
</feature>
<name>A0A7S3VH01_DUNTE</name>
<dbReference type="InterPro" id="IPR045182">
    <property type="entry name" value="JINGUBANG-like"/>
</dbReference>
<dbReference type="InterPro" id="IPR036322">
    <property type="entry name" value="WD40_repeat_dom_sf"/>
</dbReference>
<dbReference type="PANTHER" id="PTHR22844:SF387">
    <property type="entry name" value="F3I6.5 PROTEIN"/>
    <property type="match status" value="1"/>
</dbReference>
<feature type="compositionally biased region" description="Polar residues" evidence="1">
    <location>
        <begin position="536"/>
        <end position="552"/>
    </location>
</feature>
<dbReference type="InterPro" id="IPR015943">
    <property type="entry name" value="WD40/YVTN_repeat-like_dom_sf"/>
</dbReference>
<gene>
    <name evidence="2" type="ORF">DTER00134_LOCUS139</name>
</gene>
<accession>A0A7S3VH01</accession>
<feature type="region of interest" description="Disordered" evidence="1">
    <location>
        <begin position="76"/>
        <end position="97"/>
    </location>
</feature>
<protein>
    <submittedName>
        <fullName evidence="2">Uncharacterized protein</fullName>
    </submittedName>
</protein>
<feature type="region of interest" description="Disordered" evidence="1">
    <location>
        <begin position="409"/>
        <end position="557"/>
    </location>
</feature>
<feature type="compositionally biased region" description="Polar residues" evidence="1">
    <location>
        <begin position="468"/>
        <end position="498"/>
    </location>
</feature>
<dbReference type="Gene3D" id="2.130.10.10">
    <property type="entry name" value="YVTN repeat-like/Quinoprotein amine dehydrogenase"/>
    <property type="match status" value="2"/>
</dbReference>
<dbReference type="EMBL" id="HBIP01000314">
    <property type="protein sequence ID" value="CAE0485100.1"/>
    <property type="molecule type" value="Transcribed_RNA"/>
</dbReference>
<evidence type="ECO:0000256" key="1">
    <source>
        <dbReference type="SAM" id="MobiDB-lite"/>
    </source>
</evidence>
<sequence length="614" mass="63825">MQTGLFGLQACGRDGKVNLLAGNLASPLCTPSRALPRWNAPFYRLPVNNYHSLLCKKHTCTELRIHLLRASSPVGQASVLHSPDAQPADKKPPSSSMPRLLTKLQAAHGASVTALFCLTDKYDEKLVVSSSLDKSLCTWRVTNCKQPLPPGTIQDPDAPPLPPLLDAYGNPKLEVQVVRLKAPRAPVFSIVRQPSPAVGSVFSPTAEVLFCGNAAKEMFAWEVKPCLLDDPCPANFQMVATEYSGWVRSLAIMGKWLISCGCNCLRQHDTSFPLPKEVSNIEQAFKGDILTIAAGHNKVYAGCADGCLRSWSLNSKSGALTLGKEVTGAHSSRITGLAIHGPHLYSVSLDGCIHVWRTHDLVCVAQVKAAHDNKKIHAIAFGPDDILYTGGDDKLIRRWKPLTSHPAFFADSQPAAPPSPVSPSTSIDATTGEVTSTLPSGSESEDLDSQDCDLGGSLMASREATPSAGGSPSGNGLSAAANQVPSTSSAALQPSSAEGASNNGGTGVGTGSTHKASTSRTGAPSLGGVAAGGKVSQGSGNEATSSSKNGTSAEGDARHEVLQLQPAPGGPLAAHESGLRCIAAGSNQVLVSGDANGDLCIWATHPSSPVAKPS</sequence>
<organism evidence="2">
    <name type="scientific">Dunaliella tertiolecta</name>
    <name type="common">Green alga</name>
    <dbReference type="NCBI Taxonomy" id="3047"/>
    <lineage>
        <taxon>Eukaryota</taxon>
        <taxon>Viridiplantae</taxon>
        <taxon>Chlorophyta</taxon>
        <taxon>core chlorophytes</taxon>
        <taxon>Chlorophyceae</taxon>
        <taxon>CS clade</taxon>
        <taxon>Chlamydomonadales</taxon>
        <taxon>Dunaliellaceae</taxon>
        <taxon>Dunaliella</taxon>
    </lineage>
</organism>
<dbReference type="SUPFAM" id="SSF50978">
    <property type="entry name" value="WD40 repeat-like"/>
    <property type="match status" value="1"/>
</dbReference>
<dbReference type="InterPro" id="IPR001680">
    <property type="entry name" value="WD40_rpt"/>
</dbReference>
<dbReference type="Pfam" id="PF00400">
    <property type="entry name" value="WD40"/>
    <property type="match status" value="2"/>
</dbReference>
<dbReference type="AlphaFoldDB" id="A0A7S3VH01"/>
<proteinExistence type="predicted"/>
<reference evidence="2" key="1">
    <citation type="submission" date="2021-01" db="EMBL/GenBank/DDBJ databases">
        <authorList>
            <person name="Corre E."/>
            <person name="Pelletier E."/>
            <person name="Niang G."/>
            <person name="Scheremetjew M."/>
            <person name="Finn R."/>
            <person name="Kale V."/>
            <person name="Holt S."/>
            <person name="Cochrane G."/>
            <person name="Meng A."/>
            <person name="Brown T."/>
            <person name="Cohen L."/>
        </authorList>
    </citation>
    <scope>NUCLEOTIDE SEQUENCE</scope>
    <source>
        <strain evidence="2">CCMP1320</strain>
    </source>
</reference>
<dbReference type="SMART" id="SM00320">
    <property type="entry name" value="WD40"/>
    <property type="match status" value="6"/>
</dbReference>
<dbReference type="PANTHER" id="PTHR22844">
    <property type="entry name" value="F-BOX AND WD40 DOMAIN PROTEIN"/>
    <property type="match status" value="1"/>
</dbReference>
<evidence type="ECO:0000313" key="2">
    <source>
        <dbReference type="EMBL" id="CAE0485100.1"/>
    </source>
</evidence>